<sequence>MSKNFTLKGMIALLFGFIVLMSGCSSNEDDSPFQSDPFYQGALLNADLELLNQYWSVYEVNYQKQTAEVPKTYGNCDRDFFTFLDDGTYKEYIIPNSGCIPEEQDLQWSFDRGIITLANSFKDFNEMVIVQLTADKFVFRAKYDFDEDGEEDIFQFLAKPYSPNESYFYSNSLEWDDSINNKIRLTWSEYGGINIFDRYEIYLSGENCDISKSVLLATINDRSATYYEDLDPPVKNQLCYFLKVYTNKGLLFVSYPYSISPEYLNVPSVALEAPLVQNDKISLQWQKYEGLYFSHYEVVLKNYFDSYGSISQERSLIEITDINTTSFTDEAPPLLKNPVYEVRVHNKLGKQNFYNPQVVASAKEANYLPDRVIDLKSIFNFTASPNETVIFLNGGKDNFYDSYIMRYNYGTREVEAYSNNATAINGNGRNDLKVINSSIGQELMYLKYDGISVYDPQTLEYKYDLKLSGSSSLNDFIYLGNDRYLLLDNSYAYTVVRDFSNLTLIDKQEHFMQNLGQSGYNVLQINDGRIIIGNRDSAQSIIFSINAEGNLEDKTIIDVPLTAGSAKETVFNPRDNSIINFRENRMYDLASSSFRSFEQPYFPVAINVDGSKILGTNNNPEWNLDAASLHEKKVRTLNLTTSNLEILETEGYSHYLFENHLGQIVSLSTFYKRPKANYPYDRPDFFIEIVVP</sequence>
<dbReference type="OrthoDB" id="1403922at2"/>
<evidence type="ECO:0000313" key="2">
    <source>
        <dbReference type="EMBL" id="SHF60733.1"/>
    </source>
</evidence>
<keyword evidence="3" id="KW-1185">Reference proteome</keyword>
<dbReference type="Proteomes" id="UP000184406">
    <property type="component" value="Unassembled WGS sequence"/>
</dbReference>
<dbReference type="RefSeq" id="WP_072863220.1">
    <property type="nucleotide sequence ID" value="NZ_FQUX01000005.1"/>
</dbReference>
<gene>
    <name evidence="2" type="ORF">SAMN03080594_105284</name>
</gene>
<dbReference type="InterPro" id="IPR011044">
    <property type="entry name" value="Quino_amine_DH_bsu"/>
</dbReference>
<protein>
    <submittedName>
        <fullName evidence="2">Lipocalin-like domain-containing protein</fullName>
    </submittedName>
</protein>
<reference evidence="3" key="1">
    <citation type="submission" date="2016-11" db="EMBL/GenBank/DDBJ databases">
        <authorList>
            <person name="Varghese N."/>
            <person name="Submissions S."/>
        </authorList>
    </citation>
    <scope>NUCLEOTIDE SEQUENCE [LARGE SCALE GENOMIC DNA]</scope>
    <source>
        <strain evidence="3">DSM 17539</strain>
    </source>
</reference>
<evidence type="ECO:0000313" key="3">
    <source>
        <dbReference type="Proteomes" id="UP000184406"/>
    </source>
</evidence>
<dbReference type="EMBL" id="FQUX01000005">
    <property type="protein sequence ID" value="SHF60733.1"/>
    <property type="molecule type" value="Genomic_DNA"/>
</dbReference>
<dbReference type="SUPFAM" id="SSF50969">
    <property type="entry name" value="YVTN repeat-like/Quinoprotein amine dehydrogenase"/>
    <property type="match status" value="1"/>
</dbReference>
<evidence type="ECO:0000256" key="1">
    <source>
        <dbReference type="SAM" id="SignalP"/>
    </source>
</evidence>
<dbReference type="AlphaFoldDB" id="A0A1M5D117"/>
<feature type="chain" id="PRO_5012047637" evidence="1">
    <location>
        <begin position="28"/>
        <end position="692"/>
    </location>
</feature>
<keyword evidence="1" id="KW-0732">Signal</keyword>
<accession>A0A1M5D117</accession>
<dbReference type="PROSITE" id="PS51257">
    <property type="entry name" value="PROKAR_LIPOPROTEIN"/>
    <property type="match status" value="1"/>
</dbReference>
<name>A0A1M5D117_9FLAO</name>
<feature type="signal peptide" evidence="1">
    <location>
        <begin position="1"/>
        <end position="27"/>
    </location>
</feature>
<organism evidence="2 3">
    <name type="scientific">Arenibacter palladensis</name>
    <dbReference type="NCBI Taxonomy" id="237373"/>
    <lineage>
        <taxon>Bacteria</taxon>
        <taxon>Pseudomonadati</taxon>
        <taxon>Bacteroidota</taxon>
        <taxon>Flavobacteriia</taxon>
        <taxon>Flavobacteriales</taxon>
        <taxon>Flavobacteriaceae</taxon>
        <taxon>Arenibacter</taxon>
    </lineage>
</organism>
<proteinExistence type="predicted"/>